<evidence type="ECO:0000313" key="1">
    <source>
        <dbReference type="EMBL" id="SDH90391.1"/>
    </source>
</evidence>
<dbReference type="InterPro" id="IPR036291">
    <property type="entry name" value="NAD(P)-bd_dom_sf"/>
</dbReference>
<evidence type="ECO:0000313" key="2">
    <source>
        <dbReference type="Proteomes" id="UP000198923"/>
    </source>
</evidence>
<dbReference type="STRING" id="504805.SAMN05421505_1266"/>
<dbReference type="SUPFAM" id="SSF51735">
    <property type="entry name" value="NAD(P)-binding Rossmann-fold domains"/>
    <property type="match status" value="1"/>
</dbReference>
<dbReference type="AlphaFoldDB" id="A0A1G8G7Y9"/>
<dbReference type="Gene3D" id="3.40.50.720">
    <property type="entry name" value="NAD(P)-binding Rossmann-like Domain"/>
    <property type="match status" value="1"/>
</dbReference>
<dbReference type="OrthoDB" id="319724at2"/>
<gene>
    <name evidence="1" type="ORF">SAMN05421505_1266</name>
</gene>
<evidence type="ECO:0008006" key="3">
    <source>
        <dbReference type="Google" id="ProtNLM"/>
    </source>
</evidence>
<proteinExistence type="predicted"/>
<dbReference type="Proteomes" id="UP000198923">
    <property type="component" value="Unassembled WGS sequence"/>
</dbReference>
<name>A0A1G8G7Y9_9ACTN</name>
<sequence length="147" mass="15043">MSGDRPSGPLATVAQIANRYPLPAALPVAWLSHADLAAATTAALTADGLAGITLDLGGPDAVTGPELAAAFGPGIRYVEQDVDVAAGLARLLGPDTAEGVAATYRWAHGPAADDRFYATDPSAAERLGVRLTPLRTWIAARSRTTTP</sequence>
<organism evidence="1 2">
    <name type="scientific">Sinosporangium album</name>
    <dbReference type="NCBI Taxonomy" id="504805"/>
    <lineage>
        <taxon>Bacteria</taxon>
        <taxon>Bacillati</taxon>
        <taxon>Actinomycetota</taxon>
        <taxon>Actinomycetes</taxon>
        <taxon>Streptosporangiales</taxon>
        <taxon>Streptosporangiaceae</taxon>
        <taxon>Sinosporangium</taxon>
    </lineage>
</organism>
<keyword evidence="2" id="KW-1185">Reference proteome</keyword>
<dbReference type="RefSeq" id="WP_143020388.1">
    <property type="nucleotide sequence ID" value="NZ_FNCN01000026.1"/>
</dbReference>
<accession>A0A1G8G7Y9</accession>
<dbReference type="EMBL" id="FNCN01000026">
    <property type="protein sequence ID" value="SDH90391.1"/>
    <property type="molecule type" value="Genomic_DNA"/>
</dbReference>
<protein>
    <recommendedName>
        <fullName evidence="3">NmrA-like family protein</fullName>
    </recommendedName>
</protein>
<reference evidence="1 2" key="1">
    <citation type="submission" date="2016-10" db="EMBL/GenBank/DDBJ databases">
        <authorList>
            <person name="de Groot N.N."/>
        </authorList>
    </citation>
    <scope>NUCLEOTIDE SEQUENCE [LARGE SCALE GENOMIC DNA]</scope>
    <source>
        <strain evidence="1 2">CPCC 201354</strain>
    </source>
</reference>